<sequence length="376" mass="43539">MEDLFISKEGADVTFVVHGQELRAHKLFLIARSPVFKAMIEGPLAPADQRHLIDDPEITFVDFEKFLRFLCTDELQMHRSNVKAFFHLANFYDVPYLLRRCVRHIQTRLMDEENILEFAEIGLLYAPTSSLLEKFPTQSKTNFYDVPYLLRRCVRHIQTRLMDEENILEFAEIGLLYAPTSSLLEVCLNIFFNCMIRENVPLAYHLPDGSLKWISAELALEIVKQHNTWMLNVTEDELFNKVFNWAKTACLHQGQQITPKNIQAIMAPFMPHFECKYLSPTTLATTIKEFKLIPDNQLIESLAGHIAKNYDQYIRLDIFGNSRQNYARGRGGAFRRGGGGDRGPRYEEYYEEREFRNLPPRGGFGRGGFGRRSPSL</sequence>
<organism evidence="1 2">
    <name type="scientific">Panagrolaimus sp. ES5</name>
    <dbReference type="NCBI Taxonomy" id="591445"/>
    <lineage>
        <taxon>Eukaryota</taxon>
        <taxon>Metazoa</taxon>
        <taxon>Ecdysozoa</taxon>
        <taxon>Nematoda</taxon>
        <taxon>Chromadorea</taxon>
        <taxon>Rhabditida</taxon>
        <taxon>Tylenchina</taxon>
        <taxon>Panagrolaimomorpha</taxon>
        <taxon>Panagrolaimoidea</taxon>
        <taxon>Panagrolaimidae</taxon>
        <taxon>Panagrolaimus</taxon>
    </lineage>
</organism>
<dbReference type="Proteomes" id="UP000887579">
    <property type="component" value="Unplaced"/>
</dbReference>
<evidence type="ECO:0000313" key="2">
    <source>
        <dbReference type="WBParaSite" id="ES5_v2.g22295.t1"/>
    </source>
</evidence>
<dbReference type="WBParaSite" id="ES5_v2.g22295.t1">
    <property type="protein sequence ID" value="ES5_v2.g22295.t1"/>
    <property type="gene ID" value="ES5_v2.g22295"/>
</dbReference>
<proteinExistence type="predicted"/>
<reference evidence="2" key="1">
    <citation type="submission" date="2022-11" db="UniProtKB">
        <authorList>
            <consortium name="WormBaseParasite"/>
        </authorList>
    </citation>
    <scope>IDENTIFICATION</scope>
</reference>
<evidence type="ECO:0000313" key="1">
    <source>
        <dbReference type="Proteomes" id="UP000887579"/>
    </source>
</evidence>
<accession>A0AC34FXS3</accession>
<protein>
    <submittedName>
        <fullName evidence="2">BTB domain-containing protein</fullName>
    </submittedName>
</protein>
<name>A0AC34FXS3_9BILA</name>